<dbReference type="InterPro" id="IPR020476">
    <property type="entry name" value="Nudix_hydrolase"/>
</dbReference>
<reference evidence="5" key="1">
    <citation type="submission" date="2022-11" db="EMBL/GenBank/DDBJ databases">
        <title>Parathalassolutuus dongxingensis gen. nov., sp. nov., a novel member of family Oceanospirillaceae isolated from a coastal shrimp pond in Guangxi, China.</title>
        <authorList>
            <person name="Chen H."/>
        </authorList>
    </citation>
    <scope>NUCLEOTIDE SEQUENCE</scope>
    <source>
        <strain evidence="5">G-43</strain>
    </source>
</reference>
<evidence type="ECO:0000256" key="3">
    <source>
        <dbReference type="ARBA" id="ARBA00022842"/>
    </source>
</evidence>
<comment type="cofactor">
    <cofactor evidence="1">
        <name>Mg(2+)</name>
        <dbReference type="ChEBI" id="CHEBI:18420"/>
    </cofactor>
</comment>
<dbReference type="PROSITE" id="PS51462">
    <property type="entry name" value="NUDIX"/>
    <property type="match status" value="1"/>
</dbReference>
<dbReference type="PANTHER" id="PTHR43222">
    <property type="entry name" value="NUDIX HYDROLASE 23"/>
    <property type="match status" value="1"/>
</dbReference>
<feature type="domain" description="Nudix hydrolase" evidence="4">
    <location>
        <begin position="36"/>
        <end position="159"/>
    </location>
</feature>
<dbReference type="Gene3D" id="3.90.79.10">
    <property type="entry name" value="Nucleoside Triphosphate Pyrophosphohydrolase"/>
    <property type="match status" value="1"/>
</dbReference>
<keyword evidence="3" id="KW-0460">Magnesium</keyword>
<evidence type="ECO:0000259" key="4">
    <source>
        <dbReference type="PROSITE" id="PS51462"/>
    </source>
</evidence>
<dbReference type="Gene3D" id="2.20.70.10">
    <property type="match status" value="1"/>
</dbReference>
<sequence length="184" mass="20536">MNYCSLCGGPITLQIPAGDNRERHVCNHCGSIFYQNPKIVAGTLPVHQGKILLCKRAIEPRKGYWTLPGGFMENGEGTEQAALRETREEACAEVTIRSLFAMISVTHISQVHLFFLADLPKPEFSSGEESLDVRLFAPDEIPWDELAFSTVEQTLRRYLEAPDLQGAMHIFSIHNNHGGVQKVD</sequence>
<organism evidence="5 6">
    <name type="scientific">Parathalassolituus penaei</name>
    <dbReference type="NCBI Taxonomy" id="2997323"/>
    <lineage>
        <taxon>Bacteria</taxon>
        <taxon>Pseudomonadati</taxon>
        <taxon>Pseudomonadota</taxon>
        <taxon>Gammaproteobacteria</taxon>
        <taxon>Oceanospirillales</taxon>
        <taxon>Oceanospirillaceae</taxon>
        <taxon>Parathalassolituus</taxon>
    </lineage>
</organism>
<dbReference type="PANTHER" id="PTHR43222:SF2">
    <property type="entry name" value="NUDIX HYDROLASE 23, CHLOROPLASTIC"/>
    <property type="match status" value="1"/>
</dbReference>
<dbReference type="PRINTS" id="PR00502">
    <property type="entry name" value="NUDIXFAMILY"/>
</dbReference>
<dbReference type="InterPro" id="IPR029401">
    <property type="entry name" value="Nudix_N"/>
</dbReference>
<evidence type="ECO:0000256" key="2">
    <source>
        <dbReference type="ARBA" id="ARBA00022801"/>
    </source>
</evidence>
<dbReference type="InterPro" id="IPR000086">
    <property type="entry name" value="NUDIX_hydrolase_dom"/>
</dbReference>
<evidence type="ECO:0000313" key="6">
    <source>
        <dbReference type="Proteomes" id="UP001150830"/>
    </source>
</evidence>
<dbReference type="SUPFAM" id="SSF55811">
    <property type="entry name" value="Nudix"/>
    <property type="match status" value="1"/>
</dbReference>
<dbReference type="Pfam" id="PF14803">
    <property type="entry name" value="Zn_ribbon_Nudix"/>
    <property type="match status" value="1"/>
</dbReference>
<dbReference type="GO" id="GO:0016787">
    <property type="term" value="F:hydrolase activity"/>
    <property type="evidence" value="ECO:0007669"/>
    <property type="project" value="UniProtKB-KW"/>
</dbReference>
<accession>A0A9X3EG09</accession>
<keyword evidence="6" id="KW-1185">Reference proteome</keyword>
<proteinExistence type="predicted"/>
<dbReference type="Proteomes" id="UP001150830">
    <property type="component" value="Unassembled WGS sequence"/>
</dbReference>
<gene>
    <name evidence="5" type="ORF">OUO13_16710</name>
</gene>
<protein>
    <submittedName>
        <fullName evidence="5">NUDIX hydrolase</fullName>
    </submittedName>
</protein>
<comment type="caution">
    <text evidence="5">The sequence shown here is derived from an EMBL/GenBank/DDBJ whole genome shotgun (WGS) entry which is preliminary data.</text>
</comment>
<dbReference type="InterPro" id="IPR015797">
    <property type="entry name" value="NUDIX_hydrolase-like_dom_sf"/>
</dbReference>
<name>A0A9X3EG09_9GAMM</name>
<dbReference type="RefSeq" id="WP_283175020.1">
    <property type="nucleotide sequence ID" value="NZ_JAPNOA010000056.1"/>
</dbReference>
<dbReference type="CDD" id="cd04511">
    <property type="entry name" value="NUDIX_Hydrolase"/>
    <property type="match status" value="1"/>
</dbReference>
<evidence type="ECO:0000313" key="5">
    <source>
        <dbReference type="EMBL" id="MCY0966824.1"/>
    </source>
</evidence>
<dbReference type="AlphaFoldDB" id="A0A9X3EG09"/>
<dbReference type="EMBL" id="JAPNOA010000056">
    <property type="protein sequence ID" value="MCY0966824.1"/>
    <property type="molecule type" value="Genomic_DNA"/>
</dbReference>
<dbReference type="Pfam" id="PF00293">
    <property type="entry name" value="NUDIX"/>
    <property type="match status" value="1"/>
</dbReference>
<evidence type="ECO:0000256" key="1">
    <source>
        <dbReference type="ARBA" id="ARBA00001946"/>
    </source>
</evidence>
<keyword evidence="2 5" id="KW-0378">Hydrolase</keyword>